<dbReference type="EMBL" id="PVWJ01000145">
    <property type="protein sequence ID" value="PSB00942.1"/>
    <property type="molecule type" value="Genomic_DNA"/>
</dbReference>
<dbReference type="RefSeq" id="WP_106290994.1">
    <property type="nucleotide sequence ID" value="NZ_CAWNTC010000183.1"/>
</dbReference>
<evidence type="ECO:0000313" key="1">
    <source>
        <dbReference type="EMBL" id="PSB00942.1"/>
    </source>
</evidence>
<protein>
    <submittedName>
        <fullName evidence="1">Uncharacterized protein</fullName>
    </submittedName>
</protein>
<sequence>MTRKRLGTEVFSCQIGTRLPETDYENLKVLALSRRQRLSDLIRGLVMAEISQYSAIKNP</sequence>
<organism evidence="1 2">
    <name type="scientific">Merismopedia glauca CCAP 1448/3</name>
    <dbReference type="NCBI Taxonomy" id="1296344"/>
    <lineage>
        <taxon>Bacteria</taxon>
        <taxon>Bacillati</taxon>
        <taxon>Cyanobacteriota</taxon>
        <taxon>Cyanophyceae</taxon>
        <taxon>Synechococcales</taxon>
        <taxon>Merismopediaceae</taxon>
        <taxon>Merismopedia</taxon>
    </lineage>
</organism>
<comment type="caution">
    <text evidence="1">The sequence shown here is derived from an EMBL/GenBank/DDBJ whole genome shotgun (WGS) entry which is preliminary data.</text>
</comment>
<gene>
    <name evidence="1" type="ORF">C7B64_20860</name>
</gene>
<accession>A0A2T1BY62</accession>
<dbReference type="AlphaFoldDB" id="A0A2T1BY62"/>
<reference evidence="1 2" key="1">
    <citation type="submission" date="2018-02" db="EMBL/GenBank/DDBJ databases">
        <authorList>
            <person name="Cohen D.B."/>
            <person name="Kent A.D."/>
        </authorList>
    </citation>
    <scope>NUCLEOTIDE SEQUENCE [LARGE SCALE GENOMIC DNA]</scope>
    <source>
        <strain evidence="1 2">CCAP 1448/3</strain>
    </source>
</reference>
<keyword evidence="2" id="KW-1185">Reference proteome</keyword>
<evidence type="ECO:0000313" key="2">
    <source>
        <dbReference type="Proteomes" id="UP000238762"/>
    </source>
</evidence>
<name>A0A2T1BY62_9CYAN</name>
<reference evidence="1 2" key="2">
    <citation type="submission" date="2018-03" db="EMBL/GenBank/DDBJ databases">
        <title>The ancient ancestry and fast evolution of plastids.</title>
        <authorList>
            <person name="Moore K.R."/>
            <person name="Magnabosco C."/>
            <person name="Momper L."/>
            <person name="Gold D.A."/>
            <person name="Bosak T."/>
            <person name="Fournier G.P."/>
        </authorList>
    </citation>
    <scope>NUCLEOTIDE SEQUENCE [LARGE SCALE GENOMIC DNA]</scope>
    <source>
        <strain evidence="1 2">CCAP 1448/3</strain>
    </source>
</reference>
<dbReference type="Proteomes" id="UP000238762">
    <property type="component" value="Unassembled WGS sequence"/>
</dbReference>
<proteinExistence type="predicted"/>